<dbReference type="EMBL" id="KZ303854">
    <property type="protein sequence ID" value="PHZ10596.1"/>
    <property type="molecule type" value="Genomic_DNA"/>
</dbReference>
<proteinExistence type="predicted"/>
<accession>A0A2G4SQC6</accession>
<organism evidence="2 3">
    <name type="scientific">Rhizopus microsporus ATCC 52813</name>
    <dbReference type="NCBI Taxonomy" id="1340429"/>
    <lineage>
        <taxon>Eukaryota</taxon>
        <taxon>Fungi</taxon>
        <taxon>Fungi incertae sedis</taxon>
        <taxon>Mucoromycota</taxon>
        <taxon>Mucoromycotina</taxon>
        <taxon>Mucoromycetes</taxon>
        <taxon>Mucorales</taxon>
        <taxon>Mucorineae</taxon>
        <taxon>Rhizopodaceae</taxon>
        <taxon>Rhizopus</taxon>
    </lineage>
</organism>
<dbReference type="Pfam" id="PF12937">
    <property type="entry name" value="F-box-like"/>
    <property type="match status" value="1"/>
</dbReference>
<dbReference type="InterPro" id="IPR001810">
    <property type="entry name" value="F-box_dom"/>
</dbReference>
<dbReference type="GeneID" id="35446082"/>
<dbReference type="RefSeq" id="XP_023464304.1">
    <property type="nucleotide sequence ID" value="XM_023615093.1"/>
</dbReference>
<dbReference type="STRING" id="1340429.A0A2G4SQC6"/>
<sequence length="345" mass="40314">MTLFKRFKRSFSSKAMKQPFITRLPEELLVGIYQHLDSPQCRRAFALTCKSFRRIAQQPSSVAAWMITRFGPRFAIYYTILTIPEQCDHRFLQYLFNAGAKVPPCLIQRLIQTYGKQEYTQKRERRSSIPYDRSTLSIQHIPFDGYAALITHSLKPVDVQGNILKDFFTSFSQGTSQWKKELEEGYFFPIITNIADNLRPIIKLAQVYPKEYQKIAPLFQFDPIARASLWQAVLSVLFDEAFRTSELTGDRKYQLKTIQNMIGQPVQLVGTWSEQAIFLRVFGDFFTKYPRGYCDEHAMMRLLELLTVYAQPRSFTIKQALRVIKNDDDMRTDIKDTVDKFLCRP</sequence>
<name>A0A2G4SQC6_RHIZD</name>
<dbReference type="SUPFAM" id="SSF81383">
    <property type="entry name" value="F-box domain"/>
    <property type="match status" value="1"/>
</dbReference>
<feature type="domain" description="F-box" evidence="1">
    <location>
        <begin position="18"/>
        <end position="68"/>
    </location>
</feature>
<evidence type="ECO:0000313" key="2">
    <source>
        <dbReference type="EMBL" id="PHZ10596.1"/>
    </source>
</evidence>
<dbReference type="InterPro" id="IPR036047">
    <property type="entry name" value="F-box-like_dom_sf"/>
</dbReference>
<reference evidence="2 3" key="1">
    <citation type="journal article" date="2016" name="Proc. Natl. Acad. Sci. U.S.A.">
        <title>Lipid metabolic changes in an early divergent fungus govern the establishment of a mutualistic symbiosis with endobacteria.</title>
        <authorList>
            <person name="Lastovetsky O.A."/>
            <person name="Gaspar M.L."/>
            <person name="Mondo S.J."/>
            <person name="LaButti K.M."/>
            <person name="Sandor L."/>
            <person name="Grigoriev I.V."/>
            <person name="Henry S.A."/>
            <person name="Pawlowska T.E."/>
        </authorList>
    </citation>
    <scope>NUCLEOTIDE SEQUENCE [LARGE SCALE GENOMIC DNA]</scope>
    <source>
        <strain evidence="2 3">ATCC 52813</strain>
    </source>
</reference>
<keyword evidence="3" id="KW-1185">Reference proteome</keyword>
<dbReference type="Proteomes" id="UP000242254">
    <property type="component" value="Unassembled WGS sequence"/>
</dbReference>
<evidence type="ECO:0000259" key="1">
    <source>
        <dbReference type="PROSITE" id="PS50181"/>
    </source>
</evidence>
<dbReference type="PROSITE" id="PS50181">
    <property type="entry name" value="FBOX"/>
    <property type="match status" value="1"/>
</dbReference>
<protein>
    <recommendedName>
        <fullName evidence="1">F-box domain-containing protein</fullName>
    </recommendedName>
</protein>
<dbReference type="AlphaFoldDB" id="A0A2G4SQC6"/>
<gene>
    <name evidence="2" type="ORF">RHIMIDRAFT_31936</name>
</gene>
<evidence type="ECO:0000313" key="3">
    <source>
        <dbReference type="Proteomes" id="UP000242254"/>
    </source>
</evidence>
<dbReference type="Gene3D" id="1.20.1280.50">
    <property type="match status" value="1"/>
</dbReference>